<name>A0AAN7BH44_9PEZI</name>
<gene>
    <name evidence="1" type="ORF">QBC38DRAFT_503296</name>
</gene>
<reference evidence="1" key="2">
    <citation type="submission" date="2023-05" db="EMBL/GenBank/DDBJ databases">
        <authorList>
            <consortium name="Lawrence Berkeley National Laboratory"/>
            <person name="Steindorff A."/>
            <person name="Hensen N."/>
            <person name="Bonometti L."/>
            <person name="Westerberg I."/>
            <person name="Brannstrom I.O."/>
            <person name="Guillou S."/>
            <person name="Cros-Aarteil S."/>
            <person name="Calhoun S."/>
            <person name="Haridas S."/>
            <person name="Kuo A."/>
            <person name="Mondo S."/>
            <person name="Pangilinan J."/>
            <person name="Riley R."/>
            <person name="Labutti K."/>
            <person name="Andreopoulos B."/>
            <person name="Lipzen A."/>
            <person name="Chen C."/>
            <person name="Yanf M."/>
            <person name="Daum C."/>
            <person name="Ng V."/>
            <person name="Clum A."/>
            <person name="Ohm R."/>
            <person name="Martin F."/>
            <person name="Silar P."/>
            <person name="Natvig D."/>
            <person name="Lalanne C."/>
            <person name="Gautier V."/>
            <person name="Ament-Velasquez S.L."/>
            <person name="Kruys A."/>
            <person name="Hutchinson M.I."/>
            <person name="Powell A.J."/>
            <person name="Barry K."/>
            <person name="Miller A.N."/>
            <person name="Grigoriev I.V."/>
            <person name="Debuchy R."/>
            <person name="Gladieux P."/>
            <person name="Thoren M.H."/>
            <person name="Johannesson H."/>
        </authorList>
    </citation>
    <scope>NUCLEOTIDE SEQUENCE</scope>
    <source>
        <strain evidence="1">CBS 990.96</strain>
    </source>
</reference>
<organism evidence="1 2">
    <name type="scientific">Podospora fimiseda</name>
    <dbReference type="NCBI Taxonomy" id="252190"/>
    <lineage>
        <taxon>Eukaryota</taxon>
        <taxon>Fungi</taxon>
        <taxon>Dikarya</taxon>
        <taxon>Ascomycota</taxon>
        <taxon>Pezizomycotina</taxon>
        <taxon>Sordariomycetes</taxon>
        <taxon>Sordariomycetidae</taxon>
        <taxon>Sordariales</taxon>
        <taxon>Podosporaceae</taxon>
        <taxon>Podospora</taxon>
    </lineage>
</organism>
<evidence type="ECO:0000313" key="2">
    <source>
        <dbReference type="Proteomes" id="UP001301958"/>
    </source>
</evidence>
<accession>A0AAN7BH44</accession>
<dbReference type="AlphaFoldDB" id="A0AAN7BH44"/>
<proteinExistence type="predicted"/>
<dbReference type="EMBL" id="MU865433">
    <property type="protein sequence ID" value="KAK4223245.1"/>
    <property type="molecule type" value="Genomic_DNA"/>
</dbReference>
<protein>
    <submittedName>
        <fullName evidence="1">Uncharacterized protein</fullName>
    </submittedName>
</protein>
<comment type="caution">
    <text evidence="1">The sequence shown here is derived from an EMBL/GenBank/DDBJ whole genome shotgun (WGS) entry which is preliminary data.</text>
</comment>
<dbReference type="Proteomes" id="UP001301958">
    <property type="component" value="Unassembled WGS sequence"/>
</dbReference>
<sequence>MLGLYAELQRDRMDRLLAALFEVRDQNLESLAIGNEQDNSSTTRTWSVSDRLERIIRQIGKKSSAFQEKKFAEATDRFECRFEEISIELDGFMANCRIVAEDLAVAVDLFTSEMTRESLQIAHQAKNGTAIAFLAMIYLPHPCSCIEYSL</sequence>
<evidence type="ECO:0000313" key="1">
    <source>
        <dbReference type="EMBL" id="KAK4223245.1"/>
    </source>
</evidence>
<reference evidence="1" key="1">
    <citation type="journal article" date="2023" name="Mol. Phylogenet. Evol.">
        <title>Genome-scale phylogeny and comparative genomics of the fungal order Sordariales.</title>
        <authorList>
            <person name="Hensen N."/>
            <person name="Bonometti L."/>
            <person name="Westerberg I."/>
            <person name="Brannstrom I.O."/>
            <person name="Guillou S."/>
            <person name="Cros-Aarteil S."/>
            <person name="Calhoun S."/>
            <person name="Haridas S."/>
            <person name="Kuo A."/>
            <person name="Mondo S."/>
            <person name="Pangilinan J."/>
            <person name="Riley R."/>
            <person name="LaButti K."/>
            <person name="Andreopoulos B."/>
            <person name="Lipzen A."/>
            <person name="Chen C."/>
            <person name="Yan M."/>
            <person name="Daum C."/>
            <person name="Ng V."/>
            <person name="Clum A."/>
            <person name="Steindorff A."/>
            <person name="Ohm R.A."/>
            <person name="Martin F."/>
            <person name="Silar P."/>
            <person name="Natvig D.O."/>
            <person name="Lalanne C."/>
            <person name="Gautier V."/>
            <person name="Ament-Velasquez S.L."/>
            <person name="Kruys A."/>
            <person name="Hutchinson M.I."/>
            <person name="Powell A.J."/>
            <person name="Barry K."/>
            <person name="Miller A.N."/>
            <person name="Grigoriev I.V."/>
            <person name="Debuchy R."/>
            <person name="Gladieux P."/>
            <person name="Hiltunen Thoren M."/>
            <person name="Johannesson H."/>
        </authorList>
    </citation>
    <scope>NUCLEOTIDE SEQUENCE</scope>
    <source>
        <strain evidence="1">CBS 990.96</strain>
    </source>
</reference>
<keyword evidence="2" id="KW-1185">Reference proteome</keyword>